<evidence type="ECO:0000313" key="2">
    <source>
        <dbReference type="EMBL" id="KAK3299114.1"/>
    </source>
</evidence>
<dbReference type="AlphaFoldDB" id="A0AAE0HMV8"/>
<dbReference type="RefSeq" id="XP_062662628.1">
    <property type="nucleotide sequence ID" value="XM_062808965.1"/>
</dbReference>
<protein>
    <submittedName>
        <fullName evidence="2">Uncharacterized protein</fullName>
    </submittedName>
</protein>
<sequence>MVGGNSSTWLARQPRPKQEFQSYFVLPRRSMANMYSVLWIAFLTIGNLPPKRGRRRKPEWGQLPVSARVHARSDRPPALAFPISLVANCVASVELHFSSRSILHDINPQLSRQAQRRCGLGGSGAARHAQERSCEPVTPYFHGARSSSATWRWEKVGTWGRFEKKGAGGAVSMLAVSKHQGGGQGAGQSVCGWRGGATKAGTLPGPGIWNNCRCCAALRCTARAPVRHPCSRLPSSRLGLRRQGNGPGPSRITAPGLPASLTRGKPMACRREFHPRLA</sequence>
<dbReference type="Proteomes" id="UP001278766">
    <property type="component" value="Unassembled WGS sequence"/>
</dbReference>
<dbReference type="GeneID" id="87845913"/>
<comment type="caution">
    <text evidence="2">The sequence shown here is derived from an EMBL/GenBank/DDBJ whole genome shotgun (WGS) entry which is preliminary data.</text>
</comment>
<organism evidence="2 3">
    <name type="scientific">Chaetomium fimeti</name>
    <dbReference type="NCBI Taxonomy" id="1854472"/>
    <lineage>
        <taxon>Eukaryota</taxon>
        <taxon>Fungi</taxon>
        <taxon>Dikarya</taxon>
        <taxon>Ascomycota</taxon>
        <taxon>Pezizomycotina</taxon>
        <taxon>Sordariomycetes</taxon>
        <taxon>Sordariomycetidae</taxon>
        <taxon>Sordariales</taxon>
        <taxon>Chaetomiaceae</taxon>
        <taxon>Chaetomium</taxon>
    </lineage>
</organism>
<reference evidence="2" key="1">
    <citation type="journal article" date="2023" name="Mol. Phylogenet. Evol.">
        <title>Genome-scale phylogeny and comparative genomics of the fungal order Sordariales.</title>
        <authorList>
            <person name="Hensen N."/>
            <person name="Bonometti L."/>
            <person name="Westerberg I."/>
            <person name="Brannstrom I.O."/>
            <person name="Guillou S."/>
            <person name="Cros-Aarteil S."/>
            <person name="Calhoun S."/>
            <person name="Haridas S."/>
            <person name="Kuo A."/>
            <person name="Mondo S."/>
            <person name="Pangilinan J."/>
            <person name="Riley R."/>
            <person name="LaButti K."/>
            <person name="Andreopoulos B."/>
            <person name="Lipzen A."/>
            <person name="Chen C."/>
            <person name="Yan M."/>
            <person name="Daum C."/>
            <person name="Ng V."/>
            <person name="Clum A."/>
            <person name="Steindorff A."/>
            <person name="Ohm R.A."/>
            <person name="Martin F."/>
            <person name="Silar P."/>
            <person name="Natvig D.O."/>
            <person name="Lalanne C."/>
            <person name="Gautier V."/>
            <person name="Ament-Velasquez S.L."/>
            <person name="Kruys A."/>
            <person name="Hutchinson M.I."/>
            <person name="Powell A.J."/>
            <person name="Barry K."/>
            <person name="Miller A.N."/>
            <person name="Grigoriev I.V."/>
            <person name="Debuchy R."/>
            <person name="Gladieux P."/>
            <person name="Hiltunen Thoren M."/>
            <person name="Johannesson H."/>
        </authorList>
    </citation>
    <scope>NUCLEOTIDE SEQUENCE</scope>
    <source>
        <strain evidence="2">CBS 168.71</strain>
    </source>
</reference>
<name>A0AAE0HMV8_9PEZI</name>
<reference evidence="2" key="2">
    <citation type="submission" date="2023-06" db="EMBL/GenBank/DDBJ databases">
        <authorList>
            <consortium name="Lawrence Berkeley National Laboratory"/>
            <person name="Haridas S."/>
            <person name="Hensen N."/>
            <person name="Bonometti L."/>
            <person name="Westerberg I."/>
            <person name="Brannstrom I.O."/>
            <person name="Guillou S."/>
            <person name="Cros-Aarteil S."/>
            <person name="Calhoun S."/>
            <person name="Kuo A."/>
            <person name="Mondo S."/>
            <person name="Pangilinan J."/>
            <person name="Riley R."/>
            <person name="Labutti K."/>
            <person name="Andreopoulos B."/>
            <person name="Lipzen A."/>
            <person name="Chen C."/>
            <person name="Yanf M."/>
            <person name="Daum C."/>
            <person name="Ng V."/>
            <person name="Clum A."/>
            <person name="Steindorff A."/>
            <person name="Ohm R."/>
            <person name="Martin F."/>
            <person name="Silar P."/>
            <person name="Natvig D."/>
            <person name="Lalanne C."/>
            <person name="Gautier V."/>
            <person name="Ament-Velasquez S.L."/>
            <person name="Kruys A."/>
            <person name="Hutchinson M.I."/>
            <person name="Powell A.J."/>
            <person name="Barry K."/>
            <person name="Miller A.N."/>
            <person name="Grigoriev I.V."/>
            <person name="Debuchy R."/>
            <person name="Gladieux P."/>
            <person name="Thoren M.H."/>
            <person name="Johannesson H."/>
        </authorList>
    </citation>
    <scope>NUCLEOTIDE SEQUENCE</scope>
    <source>
        <strain evidence="2">CBS 168.71</strain>
    </source>
</reference>
<dbReference type="EMBL" id="JAUEPN010000002">
    <property type="protein sequence ID" value="KAK3299114.1"/>
    <property type="molecule type" value="Genomic_DNA"/>
</dbReference>
<feature type="region of interest" description="Disordered" evidence="1">
    <location>
        <begin position="236"/>
        <end position="258"/>
    </location>
</feature>
<evidence type="ECO:0000313" key="3">
    <source>
        <dbReference type="Proteomes" id="UP001278766"/>
    </source>
</evidence>
<gene>
    <name evidence="2" type="ORF">B0H64DRAFT_91441</name>
</gene>
<accession>A0AAE0HMV8</accession>
<keyword evidence="3" id="KW-1185">Reference proteome</keyword>
<proteinExistence type="predicted"/>
<evidence type="ECO:0000256" key="1">
    <source>
        <dbReference type="SAM" id="MobiDB-lite"/>
    </source>
</evidence>